<proteinExistence type="predicted"/>
<dbReference type="InterPro" id="IPR036779">
    <property type="entry name" value="LysM_dom_sf"/>
</dbReference>
<feature type="chain" id="PRO_5040848213" evidence="2">
    <location>
        <begin position="23"/>
        <end position="128"/>
    </location>
</feature>
<keyword evidence="5" id="KW-1185">Reference proteome</keyword>
<comment type="caution">
    <text evidence="4">The sequence shown here is derived from an EMBL/GenBank/DDBJ whole genome shotgun (WGS) entry which is preliminary data.</text>
</comment>
<dbReference type="Pfam" id="PF01476">
    <property type="entry name" value="LysM"/>
    <property type="match status" value="1"/>
</dbReference>
<dbReference type="RefSeq" id="WP_265689769.1">
    <property type="nucleotide sequence ID" value="NZ_JAKRRX010000368.1"/>
</dbReference>
<sequence length="128" mass="14493">MNFKRITLSMAVLSLVSIAGCASNDELIATQEQQQQQITQLQSQIERVEQKTQQQEQAIQSASQKARVALAEQAAIKEQESRHYVIKENDTLYSIAKEYQMTIDALMQLNTQISNPKRLLIGSTIRVK</sequence>
<evidence type="ECO:0000313" key="4">
    <source>
        <dbReference type="EMBL" id="MCW8336717.1"/>
    </source>
</evidence>
<feature type="coiled-coil region" evidence="1">
    <location>
        <begin position="24"/>
        <end position="65"/>
    </location>
</feature>
<dbReference type="InterPro" id="IPR018392">
    <property type="entry name" value="LysM"/>
</dbReference>
<organism evidence="4 5">
    <name type="scientific">Vibrio paucivorans</name>
    <dbReference type="NCBI Taxonomy" id="2829489"/>
    <lineage>
        <taxon>Bacteria</taxon>
        <taxon>Pseudomonadati</taxon>
        <taxon>Pseudomonadota</taxon>
        <taxon>Gammaproteobacteria</taxon>
        <taxon>Vibrionales</taxon>
        <taxon>Vibrionaceae</taxon>
        <taxon>Vibrio</taxon>
    </lineage>
</organism>
<accession>A0A9X3HV25</accession>
<dbReference type="CDD" id="cd00118">
    <property type="entry name" value="LysM"/>
    <property type="match status" value="1"/>
</dbReference>
<name>A0A9X3HV25_9VIBR</name>
<evidence type="ECO:0000256" key="1">
    <source>
        <dbReference type="SAM" id="Coils"/>
    </source>
</evidence>
<feature type="domain" description="LysM" evidence="3">
    <location>
        <begin position="82"/>
        <end position="127"/>
    </location>
</feature>
<feature type="signal peptide" evidence="2">
    <location>
        <begin position="1"/>
        <end position="22"/>
    </location>
</feature>
<reference evidence="4" key="1">
    <citation type="submission" date="2022-02" db="EMBL/GenBank/DDBJ databases">
        <title>Vibrio sp. nov., a new bacterium isolated from Bohai sea, China.</title>
        <authorList>
            <person name="Yuan Y."/>
        </authorList>
    </citation>
    <scope>NUCLEOTIDE SEQUENCE</scope>
    <source>
        <strain evidence="4">DBSS07</strain>
    </source>
</reference>
<dbReference type="Gene3D" id="3.10.350.10">
    <property type="entry name" value="LysM domain"/>
    <property type="match status" value="1"/>
</dbReference>
<dbReference type="EMBL" id="JAKRRX010000368">
    <property type="protein sequence ID" value="MCW8336717.1"/>
    <property type="molecule type" value="Genomic_DNA"/>
</dbReference>
<dbReference type="Proteomes" id="UP001155586">
    <property type="component" value="Unassembled WGS sequence"/>
</dbReference>
<dbReference type="AlphaFoldDB" id="A0A9X3HV25"/>
<dbReference type="PROSITE" id="PS51257">
    <property type="entry name" value="PROKAR_LIPOPROTEIN"/>
    <property type="match status" value="1"/>
</dbReference>
<evidence type="ECO:0000256" key="2">
    <source>
        <dbReference type="SAM" id="SignalP"/>
    </source>
</evidence>
<gene>
    <name evidence="4" type="ORF">MD483_23220</name>
</gene>
<dbReference type="SMART" id="SM00257">
    <property type="entry name" value="LysM"/>
    <property type="match status" value="1"/>
</dbReference>
<keyword evidence="2" id="KW-0732">Signal</keyword>
<protein>
    <submittedName>
        <fullName evidence="4">LysM peptidoglycan-binding domain-containing protein</fullName>
    </submittedName>
</protein>
<evidence type="ECO:0000259" key="3">
    <source>
        <dbReference type="PROSITE" id="PS51782"/>
    </source>
</evidence>
<evidence type="ECO:0000313" key="5">
    <source>
        <dbReference type="Proteomes" id="UP001155586"/>
    </source>
</evidence>
<keyword evidence="1" id="KW-0175">Coiled coil</keyword>
<dbReference type="PROSITE" id="PS51782">
    <property type="entry name" value="LYSM"/>
    <property type="match status" value="1"/>
</dbReference>
<dbReference type="SUPFAM" id="SSF54106">
    <property type="entry name" value="LysM domain"/>
    <property type="match status" value="1"/>
</dbReference>